<gene>
    <name evidence="1" type="ORF">KOW79_021358</name>
</gene>
<proteinExistence type="predicted"/>
<evidence type="ECO:0000313" key="2">
    <source>
        <dbReference type="Proteomes" id="UP000824219"/>
    </source>
</evidence>
<name>A0A9D3N689_9TELE</name>
<dbReference type="Proteomes" id="UP000824219">
    <property type="component" value="Linkage Group LG27"/>
</dbReference>
<dbReference type="AlphaFoldDB" id="A0A9D3N689"/>
<protein>
    <submittedName>
        <fullName evidence="1">Uncharacterized protein</fullName>
    </submittedName>
</protein>
<comment type="caution">
    <text evidence="1">The sequence shown here is derived from an EMBL/GenBank/DDBJ whole genome shotgun (WGS) entry which is preliminary data.</text>
</comment>
<accession>A0A9D3N689</accession>
<dbReference type="EMBL" id="JAHKSW010000027">
    <property type="protein sequence ID" value="KAG7315270.1"/>
    <property type="molecule type" value="Genomic_DNA"/>
</dbReference>
<reference evidence="1 2" key="1">
    <citation type="submission" date="2021-06" db="EMBL/GenBank/DDBJ databases">
        <title>Chromosome-level genome assembly of the red-tail catfish (Hemibagrus wyckioides).</title>
        <authorList>
            <person name="Shao F."/>
        </authorList>
    </citation>
    <scope>NUCLEOTIDE SEQUENCE [LARGE SCALE GENOMIC DNA]</scope>
    <source>
        <strain evidence="1">EC202008001</strain>
        <tissue evidence="1">Blood</tissue>
    </source>
</reference>
<sequence length="66" mass="7176">MHGTRLTCASCAAAFLGKKSSLQLQRQIIHSPPLHLGGATGSSWSWFLPGTLKCRARLSLCFSFLE</sequence>
<evidence type="ECO:0000313" key="1">
    <source>
        <dbReference type="EMBL" id="KAG7315270.1"/>
    </source>
</evidence>
<organism evidence="1 2">
    <name type="scientific">Hemibagrus wyckioides</name>
    <dbReference type="NCBI Taxonomy" id="337641"/>
    <lineage>
        <taxon>Eukaryota</taxon>
        <taxon>Metazoa</taxon>
        <taxon>Chordata</taxon>
        <taxon>Craniata</taxon>
        <taxon>Vertebrata</taxon>
        <taxon>Euteleostomi</taxon>
        <taxon>Actinopterygii</taxon>
        <taxon>Neopterygii</taxon>
        <taxon>Teleostei</taxon>
        <taxon>Ostariophysi</taxon>
        <taxon>Siluriformes</taxon>
        <taxon>Bagridae</taxon>
        <taxon>Hemibagrus</taxon>
    </lineage>
</organism>
<keyword evidence="2" id="KW-1185">Reference proteome</keyword>